<keyword evidence="2" id="KW-1185">Reference proteome</keyword>
<evidence type="ECO:0008006" key="3">
    <source>
        <dbReference type="Google" id="ProtNLM"/>
    </source>
</evidence>
<name>A0ABV9XQ47_9PSEU</name>
<proteinExistence type="predicted"/>
<reference evidence="2" key="1">
    <citation type="journal article" date="2019" name="Int. J. Syst. Evol. Microbiol.">
        <title>The Global Catalogue of Microorganisms (GCM) 10K type strain sequencing project: providing services to taxonomists for standard genome sequencing and annotation.</title>
        <authorList>
            <consortium name="The Broad Institute Genomics Platform"/>
            <consortium name="The Broad Institute Genome Sequencing Center for Infectious Disease"/>
            <person name="Wu L."/>
            <person name="Ma J."/>
        </authorList>
    </citation>
    <scope>NUCLEOTIDE SEQUENCE [LARGE SCALE GENOMIC DNA]</scope>
    <source>
        <strain evidence="2">KCTC 12848</strain>
    </source>
</reference>
<protein>
    <recommendedName>
        <fullName evidence="3">Hemerythrin HHE cation binding domain-containing protein</fullName>
    </recommendedName>
</protein>
<comment type="caution">
    <text evidence="1">The sequence shown here is derived from an EMBL/GenBank/DDBJ whole genome shotgun (WGS) entry which is preliminary data.</text>
</comment>
<evidence type="ECO:0000313" key="2">
    <source>
        <dbReference type="Proteomes" id="UP001595833"/>
    </source>
</evidence>
<organism evidence="1 2">
    <name type="scientific">Saccharothrix xinjiangensis</name>
    <dbReference type="NCBI Taxonomy" id="204798"/>
    <lineage>
        <taxon>Bacteria</taxon>
        <taxon>Bacillati</taxon>
        <taxon>Actinomycetota</taxon>
        <taxon>Actinomycetes</taxon>
        <taxon>Pseudonocardiales</taxon>
        <taxon>Pseudonocardiaceae</taxon>
        <taxon>Saccharothrix</taxon>
    </lineage>
</organism>
<accession>A0ABV9XQ47</accession>
<dbReference type="Proteomes" id="UP001595833">
    <property type="component" value="Unassembled WGS sequence"/>
</dbReference>
<dbReference type="EMBL" id="JBHSJB010000003">
    <property type="protein sequence ID" value="MFC5052410.1"/>
    <property type="molecule type" value="Genomic_DNA"/>
</dbReference>
<dbReference type="RefSeq" id="WP_344034907.1">
    <property type="nucleotide sequence ID" value="NZ_BAAAKE010000002.1"/>
</dbReference>
<evidence type="ECO:0000313" key="1">
    <source>
        <dbReference type="EMBL" id="MFC5052410.1"/>
    </source>
</evidence>
<gene>
    <name evidence="1" type="ORF">ACFPFM_01440</name>
</gene>
<sequence>MSGTVFSHLDKCLREHLATLVHLASTGDDETAADLARSELPRVVAAVKALLDEHTPDDHGRCPTCRTRWWRRRLPSPCRAYLTTQLCLTVFDDGPSGNREHLRRAS</sequence>